<keyword evidence="2" id="KW-0645">Protease</keyword>
<evidence type="ECO:0000256" key="3">
    <source>
        <dbReference type="ARBA" id="ARBA00022801"/>
    </source>
</evidence>
<dbReference type="Pfam" id="PF02902">
    <property type="entry name" value="Peptidase_C48"/>
    <property type="match status" value="1"/>
</dbReference>
<sequence length="238" mass="26633">MMELIERGHVFTKAEWLGGDDGDPLFVYGAKTGSRKRKNQSDNEDGANRKQMGVAGEHTAAASISVDSRMFRVLEGRGDAKITKYLTQRCKRWGVEVDGLYAPMMWGGCHWVGLWISLCAWTITILDPNPGLNSMEEVEELMERVACMLPYIAKKVCPPEAVGEHLDIPFHVTRMDGLYQNVKSGDCGPVSVKFLEMHATGNPTPIMSGLTDEMVDIFRKHYAMDIYKGGVLRLYLQN</sequence>
<accession>A0ABQ8CBM7</accession>
<dbReference type="InterPro" id="IPR038765">
    <property type="entry name" value="Papain-like_cys_pep_sf"/>
</dbReference>
<evidence type="ECO:0000256" key="4">
    <source>
        <dbReference type="SAM" id="MobiDB-lite"/>
    </source>
</evidence>
<feature type="domain" description="Ubiquitin-like protease family profile" evidence="5">
    <location>
        <begin position="1"/>
        <end position="198"/>
    </location>
</feature>
<keyword evidence="7" id="KW-1185">Reference proteome</keyword>
<evidence type="ECO:0000313" key="7">
    <source>
        <dbReference type="Proteomes" id="UP000824890"/>
    </source>
</evidence>
<dbReference type="Gene3D" id="3.40.395.10">
    <property type="entry name" value="Adenoviral Proteinase, Chain A"/>
    <property type="match status" value="1"/>
</dbReference>
<protein>
    <recommendedName>
        <fullName evidence="5">Ubiquitin-like protease family profile domain-containing protein</fullName>
    </recommendedName>
</protein>
<comment type="similarity">
    <text evidence="1">Belongs to the peptidase C48 family.</text>
</comment>
<dbReference type="EMBL" id="JAGKQM010000008">
    <property type="protein sequence ID" value="KAH0914484.1"/>
    <property type="molecule type" value="Genomic_DNA"/>
</dbReference>
<feature type="region of interest" description="Disordered" evidence="4">
    <location>
        <begin position="33"/>
        <end position="56"/>
    </location>
</feature>
<name>A0ABQ8CBM7_BRANA</name>
<evidence type="ECO:0000256" key="2">
    <source>
        <dbReference type="ARBA" id="ARBA00022670"/>
    </source>
</evidence>
<proteinExistence type="inferred from homology"/>
<evidence type="ECO:0000313" key="6">
    <source>
        <dbReference type="EMBL" id="KAH0914484.1"/>
    </source>
</evidence>
<evidence type="ECO:0000259" key="5">
    <source>
        <dbReference type="PROSITE" id="PS50600"/>
    </source>
</evidence>
<gene>
    <name evidence="6" type="ORF">HID58_028930</name>
</gene>
<dbReference type="Proteomes" id="UP000824890">
    <property type="component" value="Unassembled WGS sequence"/>
</dbReference>
<dbReference type="InterPro" id="IPR003653">
    <property type="entry name" value="Peptidase_C48_C"/>
</dbReference>
<keyword evidence="3" id="KW-0378">Hydrolase</keyword>
<dbReference type="PROSITE" id="PS50600">
    <property type="entry name" value="ULP_PROTEASE"/>
    <property type="match status" value="1"/>
</dbReference>
<dbReference type="SUPFAM" id="SSF54001">
    <property type="entry name" value="Cysteine proteinases"/>
    <property type="match status" value="1"/>
</dbReference>
<comment type="caution">
    <text evidence="6">The sequence shown here is derived from an EMBL/GenBank/DDBJ whole genome shotgun (WGS) entry which is preliminary data.</text>
</comment>
<reference evidence="6 7" key="1">
    <citation type="submission" date="2021-05" db="EMBL/GenBank/DDBJ databases">
        <title>Genome Assembly of Synthetic Allotetraploid Brassica napus Reveals Homoeologous Exchanges between Subgenomes.</title>
        <authorList>
            <person name="Davis J.T."/>
        </authorList>
    </citation>
    <scope>NUCLEOTIDE SEQUENCE [LARGE SCALE GENOMIC DNA]</scope>
    <source>
        <strain evidence="7">cv. Da-Ae</strain>
        <tissue evidence="6">Seedling</tissue>
    </source>
</reference>
<organism evidence="6 7">
    <name type="scientific">Brassica napus</name>
    <name type="common">Rape</name>
    <dbReference type="NCBI Taxonomy" id="3708"/>
    <lineage>
        <taxon>Eukaryota</taxon>
        <taxon>Viridiplantae</taxon>
        <taxon>Streptophyta</taxon>
        <taxon>Embryophyta</taxon>
        <taxon>Tracheophyta</taxon>
        <taxon>Spermatophyta</taxon>
        <taxon>Magnoliopsida</taxon>
        <taxon>eudicotyledons</taxon>
        <taxon>Gunneridae</taxon>
        <taxon>Pentapetalae</taxon>
        <taxon>rosids</taxon>
        <taxon>malvids</taxon>
        <taxon>Brassicales</taxon>
        <taxon>Brassicaceae</taxon>
        <taxon>Brassiceae</taxon>
        <taxon>Brassica</taxon>
    </lineage>
</organism>
<evidence type="ECO:0000256" key="1">
    <source>
        <dbReference type="ARBA" id="ARBA00005234"/>
    </source>
</evidence>